<evidence type="ECO:0000256" key="8">
    <source>
        <dbReference type="ARBA" id="ARBA00023235"/>
    </source>
</evidence>
<keyword evidence="6" id="KW-0067">ATP-binding</keyword>
<evidence type="ECO:0000256" key="3">
    <source>
        <dbReference type="ARBA" id="ARBA00022741"/>
    </source>
</evidence>
<dbReference type="GO" id="GO:0030894">
    <property type="term" value="C:replisome"/>
    <property type="evidence" value="ECO:0007669"/>
    <property type="project" value="TreeGrafter"/>
</dbReference>
<dbReference type="CDD" id="cd17920">
    <property type="entry name" value="DEXHc_RecQ"/>
    <property type="match status" value="1"/>
</dbReference>
<dbReference type="SMART" id="SM00490">
    <property type="entry name" value="HELICc"/>
    <property type="match status" value="1"/>
</dbReference>
<sequence>MHRPSASQTDLSALVRKAGFSELRAGQEEAVRAAIDGRDVLAVMPTGHGKSAIYQLAATALGGLTVVVSPLIALQWDQLRQLEELPGAPEGRVINSGLTDAEEADAWAAIEGGDTGVVFLAPEQLAKDEVFERLERRGVTLFVVDEAHCVSSWGHDFRPDYLHLGDVIERLGHPVVVALTATGSAPVRDDVETVLGLRDPLVLVTGFDRPNLHLAVLRHETDSEKEAAVVEQVVGLAAAGPGLLYVATRRDTEQLAERLVTAGLRAAAFHGSLAARKKEAVFEAFCDGGLDVVVATSAFGMGIDKSDIRFVVHAAITESADDYYQEIGRGGRDGDASTIVLHYREEDLGLRRYFTSSKPNREKLTKVVKALRAAKTAPDARTLAEKTGLSTRALRGQLDLLAEAGVAREEGGAVHLVRQLTPAKAFAAAEEVAERRTRIGVSRLEMVRQYAETLDCRRQFLLGYFGQEAPDFCGGCDNCDEGRGRTRATLVAVPTGETPETGPRASGASPDAPGGAAVGSADEPWAAGSTVDHERFGPGTVVSVDDDRLTVFFESEGYTVLSKQIVADQGLLRAS</sequence>
<evidence type="ECO:0000259" key="14">
    <source>
        <dbReference type="PROSITE" id="PS51192"/>
    </source>
</evidence>
<keyword evidence="7" id="KW-0238">DNA-binding</keyword>
<evidence type="ECO:0000256" key="5">
    <source>
        <dbReference type="ARBA" id="ARBA00022806"/>
    </source>
</evidence>
<protein>
    <recommendedName>
        <fullName evidence="11">ATP-dependent DNA helicase RecQ</fullName>
        <ecNumber evidence="10">5.6.2.4</ecNumber>
    </recommendedName>
    <alternativeName>
        <fullName evidence="12">DNA 3'-5' helicase RecQ</fullName>
    </alternativeName>
</protein>
<evidence type="ECO:0000256" key="12">
    <source>
        <dbReference type="ARBA" id="ARBA00044550"/>
    </source>
</evidence>
<dbReference type="EMBL" id="CP162511">
    <property type="protein sequence ID" value="XDI04148.1"/>
    <property type="molecule type" value="Genomic_DNA"/>
</dbReference>
<feature type="domain" description="Helicase C-terminal" evidence="15">
    <location>
        <begin position="229"/>
        <end position="375"/>
    </location>
</feature>
<evidence type="ECO:0000313" key="16">
    <source>
        <dbReference type="EMBL" id="XDI04148.1"/>
    </source>
</evidence>
<dbReference type="SMART" id="SM00487">
    <property type="entry name" value="DEXDc"/>
    <property type="match status" value="1"/>
</dbReference>
<evidence type="ECO:0000256" key="2">
    <source>
        <dbReference type="ARBA" id="ARBA00022723"/>
    </source>
</evidence>
<evidence type="ECO:0000256" key="1">
    <source>
        <dbReference type="ARBA" id="ARBA00005446"/>
    </source>
</evidence>
<dbReference type="RefSeq" id="WP_368496559.1">
    <property type="nucleotide sequence ID" value="NZ_CP162511.1"/>
</dbReference>
<feature type="compositionally biased region" description="Low complexity" evidence="13">
    <location>
        <begin position="502"/>
        <end position="521"/>
    </location>
</feature>
<feature type="region of interest" description="Disordered" evidence="13">
    <location>
        <begin position="495"/>
        <end position="523"/>
    </location>
</feature>
<dbReference type="GO" id="GO:0006310">
    <property type="term" value="P:DNA recombination"/>
    <property type="evidence" value="ECO:0007669"/>
    <property type="project" value="InterPro"/>
</dbReference>
<dbReference type="InterPro" id="IPR004589">
    <property type="entry name" value="DNA_helicase_ATP-dep_RecQ"/>
</dbReference>
<evidence type="ECO:0000256" key="6">
    <source>
        <dbReference type="ARBA" id="ARBA00022840"/>
    </source>
</evidence>
<dbReference type="InterPro" id="IPR001650">
    <property type="entry name" value="Helicase_C-like"/>
</dbReference>
<dbReference type="InterPro" id="IPR014001">
    <property type="entry name" value="Helicase_ATP-bd"/>
</dbReference>
<evidence type="ECO:0000256" key="11">
    <source>
        <dbReference type="ARBA" id="ARBA00044535"/>
    </source>
</evidence>
<evidence type="ECO:0000256" key="13">
    <source>
        <dbReference type="SAM" id="MobiDB-lite"/>
    </source>
</evidence>
<keyword evidence="5 16" id="KW-0347">Helicase</keyword>
<dbReference type="Gene3D" id="3.40.50.300">
    <property type="entry name" value="P-loop containing nucleotide triphosphate hydrolases"/>
    <property type="match status" value="2"/>
</dbReference>
<evidence type="ECO:0000256" key="9">
    <source>
        <dbReference type="ARBA" id="ARBA00034617"/>
    </source>
</evidence>
<dbReference type="GO" id="GO:0005737">
    <property type="term" value="C:cytoplasm"/>
    <property type="evidence" value="ECO:0007669"/>
    <property type="project" value="TreeGrafter"/>
</dbReference>
<dbReference type="InterPro" id="IPR036388">
    <property type="entry name" value="WH-like_DNA-bd_sf"/>
</dbReference>
<comment type="similarity">
    <text evidence="1">Belongs to the helicase family. RecQ subfamily.</text>
</comment>
<dbReference type="InterPro" id="IPR027417">
    <property type="entry name" value="P-loop_NTPase"/>
</dbReference>
<dbReference type="GO" id="GO:0006281">
    <property type="term" value="P:DNA repair"/>
    <property type="evidence" value="ECO:0007669"/>
    <property type="project" value="TreeGrafter"/>
</dbReference>
<comment type="catalytic activity">
    <reaction evidence="9">
        <text>Couples ATP hydrolysis with the unwinding of duplex DNA by translocating in the 3'-5' direction.</text>
        <dbReference type="EC" id="5.6.2.4"/>
    </reaction>
</comment>
<dbReference type="GO" id="GO:0003677">
    <property type="term" value="F:DNA binding"/>
    <property type="evidence" value="ECO:0007669"/>
    <property type="project" value="UniProtKB-KW"/>
</dbReference>
<dbReference type="AlphaFoldDB" id="A0AB39BCL6"/>
<accession>A0AB39BCL6</accession>
<gene>
    <name evidence="16" type="ORF">ABFY20_12410</name>
</gene>
<dbReference type="EC" id="5.6.2.4" evidence="10"/>
<dbReference type="GO" id="GO:0043590">
    <property type="term" value="C:bacterial nucleoid"/>
    <property type="evidence" value="ECO:0007669"/>
    <property type="project" value="TreeGrafter"/>
</dbReference>
<dbReference type="InterPro" id="IPR011545">
    <property type="entry name" value="DEAD/DEAH_box_helicase_dom"/>
</dbReference>
<dbReference type="GO" id="GO:0005524">
    <property type="term" value="F:ATP binding"/>
    <property type="evidence" value="ECO:0007669"/>
    <property type="project" value="UniProtKB-KW"/>
</dbReference>
<dbReference type="GO" id="GO:0043138">
    <property type="term" value="F:3'-5' DNA helicase activity"/>
    <property type="evidence" value="ECO:0007669"/>
    <property type="project" value="UniProtKB-EC"/>
</dbReference>
<dbReference type="GO" id="GO:0016787">
    <property type="term" value="F:hydrolase activity"/>
    <property type="evidence" value="ECO:0007669"/>
    <property type="project" value="UniProtKB-KW"/>
</dbReference>
<name>A0AB39BCL6_9MICO</name>
<proteinExistence type="inferred from homology"/>
<dbReference type="GO" id="GO:0046872">
    <property type="term" value="F:metal ion binding"/>
    <property type="evidence" value="ECO:0007669"/>
    <property type="project" value="UniProtKB-KW"/>
</dbReference>
<dbReference type="PROSITE" id="PS51192">
    <property type="entry name" value="HELICASE_ATP_BIND_1"/>
    <property type="match status" value="1"/>
</dbReference>
<feature type="domain" description="Helicase ATP-binding" evidence="14">
    <location>
        <begin position="31"/>
        <end position="201"/>
    </location>
</feature>
<evidence type="ECO:0000256" key="7">
    <source>
        <dbReference type="ARBA" id="ARBA00023125"/>
    </source>
</evidence>
<dbReference type="GO" id="GO:0009378">
    <property type="term" value="F:four-way junction helicase activity"/>
    <property type="evidence" value="ECO:0007669"/>
    <property type="project" value="TreeGrafter"/>
</dbReference>
<dbReference type="NCBIfam" id="TIGR00614">
    <property type="entry name" value="recQ_fam"/>
    <property type="match status" value="1"/>
</dbReference>
<dbReference type="Pfam" id="PF00270">
    <property type="entry name" value="DEAD"/>
    <property type="match status" value="1"/>
</dbReference>
<dbReference type="Pfam" id="PF16124">
    <property type="entry name" value="RecQ_Zn_bind"/>
    <property type="match status" value="1"/>
</dbReference>
<evidence type="ECO:0000259" key="15">
    <source>
        <dbReference type="PROSITE" id="PS51194"/>
    </source>
</evidence>
<dbReference type="Pfam" id="PF00271">
    <property type="entry name" value="Helicase_C"/>
    <property type="match status" value="1"/>
</dbReference>
<evidence type="ECO:0000256" key="4">
    <source>
        <dbReference type="ARBA" id="ARBA00022801"/>
    </source>
</evidence>
<keyword evidence="4 16" id="KW-0378">Hydrolase</keyword>
<organism evidence="16">
    <name type="scientific">Herbiconiux sp. A18JL235</name>
    <dbReference type="NCBI Taxonomy" id="3152363"/>
    <lineage>
        <taxon>Bacteria</taxon>
        <taxon>Bacillati</taxon>
        <taxon>Actinomycetota</taxon>
        <taxon>Actinomycetes</taxon>
        <taxon>Micrococcales</taxon>
        <taxon>Microbacteriaceae</taxon>
        <taxon>Herbiconiux</taxon>
    </lineage>
</organism>
<dbReference type="InterPro" id="IPR032284">
    <property type="entry name" value="RecQ_Zn-bd"/>
</dbReference>
<keyword evidence="3" id="KW-0547">Nucleotide-binding</keyword>
<dbReference type="PROSITE" id="PS51194">
    <property type="entry name" value="HELICASE_CTER"/>
    <property type="match status" value="1"/>
</dbReference>
<dbReference type="PANTHER" id="PTHR13710:SF105">
    <property type="entry name" value="ATP-DEPENDENT DNA HELICASE Q1"/>
    <property type="match status" value="1"/>
</dbReference>
<dbReference type="Gene3D" id="1.10.10.10">
    <property type="entry name" value="Winged helix-like DNA-binding domain superfamily/Winged helix DNA-binding domain"/>
    <property type="match status" value="1"/>
</dbReference>
<dbReference type="PANTHER" id="PTHR13710">
    <property type="entry name" value="DNA HELICASE RECQ FAMILY MEMBER"/>
    <property type="match status" value="1"/>
</dbReference>
<reference evidence="16" key="1">
    <citation type="submission" date="2024-05" db="EMBL/GenBank/DDBJ databases">
        <title>Herbiconiux sp. A18JL235.</title>
        <authorList>
            <person name="Zhang G."/>
        </authorList>
    </citation>
    <scope>NUCLEOTIDE SEQUENCE</scope>
    <source>
        <strain evidence="16">A18JL235</strain>
    </source>
</reference>
<evidence type="ECO:0000256" key="10">
    <source>
        <dbReference type="ARBA" id="ARBA00034808"/>
    </source>
</evidence>
<keyword evidence="8" id="KW-0413">Isomerase</keyword>
<dbReference type="SUPFAM" id="SSF52540">
    <property type="entry name" value="P-loop containing nucleoside triphosphate hydrolases"/>
    <property type="match status" value="1"/>
</dbReference>
<keyword evidence="2" id="KW-0479">Metal-binding</keyword>